<dbReference type="EMBL" id="MBEW02000007">
    <property type="protein sequence ID" value="RDY21404.1"/>
    <property type="molecule type" value="Genomic_DNA"/>
</dbReference>
<keyword evidence="3" id="KW-0808">Transferase</keyword>
<keyword evidence="2 6" id="KW-0489">Methyltransferase</keyword>
<dbReference type="InterPro" id="IPR050390">
    <property type="entry name" value="C5-Methyltransferase"/>
</dbReference>
<dbReference type="PANTHER" id="PTHR23068">
    <property type="entry name" value="DNA CYTOSINE-5- -METHYLTRANSFERASE 3-RELATED"/>
    <property type="match status" value="1"/>
</dbReference>
<evidence type="ECO:0000256" key="5">
    <source>
        <dbReference type="ARBA" id="ARBA00022747"/>
    </source>
</evidence>
<proteinExistence type="predicted"/>
<evidence type="ECO:0000256" key="1">
    <source>
        <dbReference type="ARBA" id="ARBA00011975"/>
    </source>
</evidence>
<comment type="caution">
    <text evidence="6">The sequence shown here is derived from an EMBL/GenBank/DDBJ whole genome shotgun (WGS) entry which is preliminary data.</text>
</comment>
<dbReference type="RefSeq" id="WP_068913656.1">
    <property type="nucleotide sequence ID" value="NZ_MBEW02000007.1"/>
</dbReference>
<dbReference type="GO" id="GO:0009307">
    <property type="term" value="P:DNA restriction-modification system"/>
    <property type="evidence" value="ECO:0007669"/>
    <property type="project" value="UniProtKB-KW"/>
</dbReference>
<evidence type="ECO:0000313" key="7">
    <source>
        <dbReference type="Proteomes" id="UP000093352"/>
    </source>
</evidence>
<keyword evidence="7" id="KW-1185">Reference proteome</keyword>
<evidence type="ECO:0000256" key="4">
    <source>
        <dbReference type="ARBA" id="ARBA00022691"/>
    </source>
</evidence>
<dbReference type="SUPFAM" id="SSF53335">
    <property type="entry name" value="S-adenosyl-L-methionine-dependent methyltransferases"/>
    <property type="match status" value="1"/>
</dbReference>
<dbReference type="InterPro" id="IPR001525">
    <property type="entry name" value="C5_MeTfrase"/>
</dbReference>
<evidence type="ECO:0000256" key="2">
    <source>
        <dbReference type="ARBA" id="ARBA00022603"/>
    </source>
</evidence>
<dbReference type="InterPro" id="IPR029063">
    <property type="entry name" value="SAM-dependent_MTases_sf"/>
</dbReference>
<dbReference type="Proteomes" id="UP000093352">
    <property type="component" value="Unassembled WGS sequence"/>
</dbReference>
<keyword evidence="5" id="KW-0680">Restriction system</keyword>
<organism evidence="6 7">
    <name type="scientific">Criibacterium bergeronii</name>
    <dbReference type="NCBI Taxonomy" id="1871336"/>
    <lineage>
        <taxon>Bacteria</taxon>
        <taxon>Bacillati</taxon>
        <taxon>Bacillota</taxon>
        <taxon>Clostridia</taxon>
        <taxon>Peptostreptococcales</taxon>
        <taxon>Filifactoraceae</taxon>
        <taxon>Criibacterium</taxon>
    </lineage>
</organism>
<dbReference type="Pfam" id="PF00145">
    <property type="entry name" value="DNA_methylase"/>
    <property type="match status" value="1"/>
</dbReference>
<dbReference type="Gene3D" id="3.90.120.10">
    <property type="entry name" value="DNA Methylase, subunit A, domain 2"/>
    <property type="match status" value="2"/>
</dbReference>
<dbReference type="PROSITE" id="PS00094">
    <property type="entry name" value="C5_MTASE_1"/>
    <property type="match status" value="1"/>
</dbReference>
<dbReference type="InterPro" id="IPR018117">
    <property type="entry name" value="C5_DNA_meth_AS"/>
</dbReference>
<evidence type="ECO:0000313" key="6">
    <source>
        <dbReference type="EMBL" id="RDY21404.1"/>
    </source>
</evidence>
<dbReference type="GO" id="GO:0003886">
    <property type="term" value="F:DNA (cytosine-5-)-methyltransferase activity"/>
    <property type="evidence" value="ECO:0007669"/>
    <property type="project" value="UniProtKB-EC"/>
</dbReference>
<dbReference type="AlphaFoldDB" id="A0A1C0AG58"/>
<accession>A0A1C0AG58</accession>
<name>A0A1C0AG58_9FIRM</name>
<dbReference type="EC" id="2.1.1.37" evidence="1"/>
<dbReference type="STRING" id="1871336.BBG48_06655"/>
<dbReference type="Gene3D" id="3.40.50.150">
    <property type="entry name" value="Vaccinia Virus protein VP39"/>
    <property type="match status" value="2"/>
</dbReference>
<keyword evidence="4" id="KW-0949">S-adenosyl-L-methionine</keyword>
<sequence>MAIKLLIGGSPCTHWSIAQRNRETTAEGLGWELFRNYLIAKDKFNPDFFLYENNKSASKEIKEQIAKELGVGTNPFARFTYINSALVSAQNRQRFYVTNFGEIEQPADRGILLKDVLETDGENVSKSEKSYCLTATYNGATLSNTLDRKQRTMVAEPVIYQRPRGNNPGGIKTNKTPTMTANSFVDNNLLIEKVGIMWKMDGSPGADSQGNRIHSINGKSVTLTGNAGGGGAKTGLYAVPNDKSDKVIEVKNGQVEINGRFHKLKLEDGFYIFRKLTITECERLQTLPDGYCKAVSKTQAYKALGNGWTAEVIIHLLNHALSDVSRDEEIIVLSLYDGIATGRYCLDKMGFTNVTYYAYEIDKHAMSVAMDNYPNIIQCGDAFAVREETWKPPQTRSEWLDELLGGGL</sequence>
<dbReference type="GO" id="GO:0032259">
    <property type="term" value="P:methylation"/>
    <property type="evidence" value="ECO:0007669"/>
    <property type="project" value="UniProtKB-KW"/>
</dbReference>
<evidence type="ECO:0000256" key="3">
    <source>
        <dbReference type="ARBA" id="ARBA00022679"/>
    </source>
</evidence>
<gene>
    <name evidence="6" type="ORF">BBG48_004610</name>
</gene>
<dbReference type="PANTHER" id="PTHR23068:SF25">
    <property type="entry name" value="DNA (CYTOSINE-5)-METHYLTRANSFERASE DRM2"/>
    <property type="match status" value="1"/>
</dbReference>
<protein>
    <recommendedName>
        <fullName evidence="1">DNA (cytosine-5-)-methyltransferase</fullName>
        <ecNumber evidence="1">2.1.1.37</ecNumber>
    </recommendedName>
</protein>
<reference evidence="6 7" key="1">
    <citation type="journal article" date="2016" name="Genome Announc.">
        <title>Draft Genome Sequence of Criibacterium bergeronii gen. nov., sp. nov., Strain CCRI-22567T, Isolated from a Vaginal Sample from a Woman with Bacterial Vaginosis.</title>
        <authorList>
            <person name="Maheux A.F."/>
            <person name="Berube E."/>
            <person name="Boudreau D.K."/>
            <person name="Raymond F."/>
            <person name="Corbeil J."/>
            <person name="Roy P.H."/>
            <person name="Boissinot M."/>
            <person name="Omar R.F."/>
        </authorList>
    </citation>
    <scope>NUCLEOTIDE SEQUENCE [LARGE SCALE GENOMIC DNA]</scope>
    <source>
        <strain evidence="6 7">CCRI-22567</strain>
    </source>
</reference>